<evidence type="ECO:0000313" key="1">
    <source>
        <dbReference type="EMBL" id="MYM97639.1"/>
    </source>
</evidence>
<dbReference type="GO" id="GO:0016740">
    <property type="term" value="F:transferase activity"/>
    <property type="evidence" value="ECO:0007669"/>
    <property type="project" value="UniProtKB-KW"/>
</dbReference>
<accession>A0A845GYS7</accession>
<dbReference type="InterPro" id="IPR016195">
    <property type="entry name" value="Pol/histidinol_Pase-like"/>
</dbReference>
<dbReference type="AlphaFoldDB" id="A0A845GYS7"/>
<name>A0A845GYS7_9BURK</name>
<comment type="caution">
    <text evidence="1">The sequence shown here is derived from an EMBL/GenBank/DDBJ whole genome shotgun (WGS) entry which is preliminary data.</text>
</comment>
<reference evidence="1" key="1">
    <citation type="submission" date="2019-12" db="EMBL/GenBank/DDBJ databases">
        <title>Novel species isolated from a subtropical stream in China.</title>
        <authorList>
            <person name="Lu H."/>
        </authorList>
    </citation>
    <scope>NUCLEOTIDE SEQUENCE [LARGE SCALE GENOMIC DNA]</scope>
    <source>
        <strain evidence="1">FT81W</strain>
    </source>
</reference>
<protein>
    <submittedName>
        <fullName evidence="1">Phosphotransferase</fullName>
    </submittedName>
</protein>
<sequence length="497" mass="53573">MEAPFRADALGGRTLTLHFSAPDPQAGGTLRWRLTLLSPDGRALRNWRGTRQPDESAGPVTLRWRTPPTLRAGVYSLRLRASAGDGHTIEQSWNVAVGAAPLALPLTPPAGDALPYAVYLGNLHSQTSHSDGGGALDHCTGAQPPQSTALGPLDAYAYARQHGLDFLMTSEHNHMYDGSDGTNSAADPAAAKALYQSGLQAAATWNQAHPAFLAIYGQEWGVINKGGHLNIFNSGELLGWERNAEGELIADTETPKSDYAFLYRLMRERGWFGQFNHPQDDQFAIGGKPLAWNADGDQAMLLCEVMNSSAFSSRSDEGETHLSNFEPACNKLLEAGYHVAFSSDQDNHCANWGSAYSNRTGVLMPPGAPLDAAGLLDALRARRVFATMDKNAQLVLTANGHLMGERFVNSGKLTLVADYASKTGHALAAITLFQGVPGRNGTVAALTNMPRSVIRPSVGEHFYYARVTQDDGKMLWSAPVWVSQRGRNRALGKIGLR</sequence>
<dbReference type="Proteomes" id="UP000447355">
    <property type="component" value="Unassembled WGS sequence"/>
</dbReference>
<organism evidence="1 2">
    <name type="scientific">Duganella vulcania</name>
    <dbReference type="NCBI Taxonomy" id="2692166"/>
    <lineage>
        <taxon>Bacteria</taxon>
        <taxon>Pseudomonadati</taxon>
        <taxon>Pseudomonadota</taxon>
        <taxon>Betaproteobacteria</taxon>
        <taxon>Burkholderiales</taxon>
        <taxon>Oxalobacteraceae</taxon>
        <taxon>Telluria group</taxon>
        <taxon>Duganella</taxon>
    </lineage>
</organism>
<dbReference type="NCBIfam" id="NF038032">
    <property type="entry name" value="CehA_McbA_metalo"/>
    <property type="match status" value="1"/>
</dbReference>
<dbReference type="EMBL" id="WWCX01000081">
    <property type="protein sequence ID" value="MYM97639.1"/>
    <property type="molecule type" value="Genomic_DNA"/>
</dbReference>
<dbReference type="Gene3D" id="3.20.20.140">
    <property type="entry name" value="Metal-dependent hydrolases"/>
    <property type="match status" value="1"/>
</dbReference>
<dbReference type="SUPFAM" id="SSF89550">
    <property type="entry name" value="PHP domain-like"/>
    <property type="match status" value="1"/>
</dbReference>
<keyword evidence="1" id="KW-0808">Transferase</keyword>
<evidence type="ECO:0000313" key="2">
    <source>
        <dbReference type="Proteomes" id="UP000447355"/>
    </source>
</evidence>
<gene>
    <name evidence="1" type="ORF">GTP90_27695</name>
</gene>
<proteinExistence type="predicted"/>